<feature type="transmembrane region" description="Helical" evidence="5">
    <location>
        <begin position="155"/>
        <end position="179"/>
    </location>
</feature>
<keyword evidence="4 5" id="KW-0472">Membrane</keyword>
<dbReference type="PANTHER" id="PTHR43427:SF12">
    <property type="entry name" value="CHLORIDE TRANSPORTER"/>
    <property type="match status" value="1"/>
</dbReference>
<reference evidence="7" key="1">
    <citation type="journal article" date="2019" name="Int. J. Syst. Evol. Microbiol.">
        <title>The Global Catalogue of Microorganisms (GCM) 10K type strain sequencing project: providing services to taxonomists for standard genome sequencing and annotation.</title>
        <authorList>
            <consortium name="The Broad Institute Genomics Platform"/>
            <consortium name="The Broad Institute Genome Sequencing Center for Infectious Disease"/>
            <person name="Wu L."/>
            <person name="Ma J."/>
        </authorList>
    </citation>
    <scope>NUCLEOTIDE SEQUENCE [LARGE SCALE GENOMIC DNA]</scope>
    <source>
        <strain evidence="7">CECT 8289</strain>
    </source>
</reference>
<evidence type="ECO:0000313" key="6">
    <source>
        <dbReference type="EMBL" id="MFC4261780.1"/>
    </source>
</evidence>
<comment type="caution">
    <text evidence="6">The sequence shown here is derived from an EMBL/GenBank/DDBJ whole genome shotgun (WGS) entry which is preliminary data.</text>
</comment>
<feature type="transmembrane region" description="Helical" evidence="5">
    <location>
        <begin position="28"/>
        <end position="50"/>
    </location>
</feature>
<accession>A0ABV8QNA2</accession>
<evidence type="ECO:0000256" key="4">
    <source>
        <dbReference type="ARBA" id="ARBA00023136"/>
    </source>
</evidence>
<protein>
    <submittedName>
        <fullName evidence="6">Chloride channel protein</fullName>
    </submittedName>
</protein>
<dbReference type="SUPFAM" id="SSF81340">
    <property type="entry name" value="Clc chloride channel"/>
    <property type="match status" value="1"/>
</dbReference>
<proteinExistence type="predicted"/>
<dbReference type="EMBL" id="JBHSCZ010000001">
    <property type="protein sequence ID" value="MFC4261780.1"/>
    <property type="molecule type" value="Genomic_DNA"/>
</dbReference>
<dbReference type="Gene3D" id="1.10.3080.10">
    <property type="entry name" value="Clc chloride channel"/>
    <property type="match status" value="1"/>
</dbReference>
<dbReference type="RefSeq" id="WP_379706758.1">
    <property type="nucleotide sequence ID" value="NZ_JBHSCZ010000001.1"/>
</dbReference>
<evidence type="ECO:0000256" key="5">
    <source>
        <dbReference type="SAM" id="Phobius"/>
    </source>
</evidence>
<dbReference type="InterPro" id="IPR014743">
    <property type="entry name" value="Cl-channel_core"/>
</dbReference>
<feature type="transmembrane region" description="Helical" evidence="5">
    <location>
        <begin position="380"/>
        <end position="400"/>
    </location>
</feature>
<sequence>MQTTKQNKPFHFKSFILQPILRNYFVKWLLLCCIVGITSGIAAALFLQSLNWATNFRNNHLWLIYLLPFSGLIIGFTYFKLGKNVAAGNNILIATIHEPKQTVPFKMAPLVYLSTIVTHLFGGSAGREGTALQMSGAIADQCSKPFQLTSTDRKILITAAIAAGFGAVFGTPIAGAIFANEVAYIKKINYAAIIPSFATAFIAHEITKLCGVAHTAYPQILINTYSISTIFYGIIAGIAFGLTATVFSKSMHTLTDVFKKKIPYAPIRPMIGGLLIVVGVLAVGNTKYNGLGLETINASFNIALPYYDFALKILFTVATLSSGFKGGEVTPLFFIGATLGNALSLFIPLPTNVLAGVGFVAVFAGATNTPIACTIMAMELMGVHIGGIALITCITAYLTASKTGIYKSQVFMGSKHHRFTVHPFNRFKNL</sequence>
<dbReference type="Pfam" id="PF00654">
    <property type="entry name" value="Voltage_CLC"/>
    <property type="match status" value="1"/>
</dbReference>
<dbReference type="Proteomes" id="UP001595907">
    <property type="component" value="Unassembled WGS sequence"/>
</dbReference>
<keyword evidence="7" id="KW-1185">Reference proteome</keyword>
<dbReference type="InterPro" id="IPR001807">
    <property type="entry name" value="ClC"/>
</dbReference>
<evidence type="ECO:0000256" key="2">
    <source>
        <dbReference type="ARBA" id="ARBA00022692"/>
    </source>
</evidence>
<name>A0ABV8QNA2_9BACT</name>
<feature type="transmembrane region" description="Helical" evidence="5">
    <location>
        <begin position="267"/>
        <end position="284"/>
    </location>
</feature>
<feature type="transmembrane region" description="Helical" evidence="5">
    <location>
        <begin position="62"/>
        <end position="79"/>
    </location>
</feature>
<comment type="subcellular location">
    <subcellularLocation>
        <location evidence="1">Membrane</location>
        <topology evidence="1">Multi-pass membrane protein</topology>
    </subcellularLocation>
</comment>
<evidence type="ECO:0000256" key="1">
    <source>
        <dbReference type="ARBA" id="ARBA00004141"/>
    </source>
</evidence>
<evidence type="ECO:0000256" key="3">
    <source>
        <dbReference type="ARBA" id="ARBA00022989"/>
    </source>
</evidence>
<dbReference type="InterPro" id="IPR050368">
    <property type="entry name" value="ClC-type_chloride_channel"/>
</dbReference>
<gene>
    <name evidence="6" type="ORF">ACFOWM_02725</name>
</gene>
<feature type="transmembrane region" description="Helical" evidence="5">
    <location>
        <begin position="225"/>
        <end position="247"/>
    </location>
</feature>
<keyword evidence="2 5" id="KW-0812">Transmembrane</keyword>
<feature type="transmembrane region" description="Helical" evidence="5">
    <location>
        <begin position="329"/>
        <end position="347"/>
    </location>
</feature>
<organism evidence="6 7">
    <name type="scientific">Ferruginibacter yonginensis</name>
    <dbReference type="NCBI Taxonomy" id="1310416"/>
    <lineage>
        <taxon>Bacteria</taxon>
        <taxon>Pseudomonadati</taxon>
        <taxon>Bacteroidota</taxon>
        <taxon>Chitinophagia</taxon>
        <taxon>Chitinophagales</taxon>
        <taxon>Chitinophagaceae</taxon>
        <taxon>Ferruginibacter</taxon>
    </lineage>
</organism>
<feature type="transmembrane region" description="Helical" evidence="5">
    <location>
        <begin position="353"/>
        <end position="373"/>
    </location>
</feature>
<feature type="transmembrane region" description="Helical" evidence="5">
    <location>
        <begin position="304"/>
        <end position="322"/>
    </location>
</feature>
<dbReference type="PANTHER" id="PTHR43427">
    <property type="entry name" value="CHLORIDE CHANNEL PROTEIN CLC-E"/>
    <property type="match status" value="1"/>
</dbReference>
<keyword evidence="3 5" id="KW-1133">Transmembrane helix</keyword>
<evidence type="ECO:0000313" key="7">
    <source>
        <dbReference type="Proteomes" id="UP001595907"/>
    </source>
</evidence>